<feature type="domain" description="Reverse transcriptase zinc-binding" evidence="1">
    <location>
        <begin position="3"/>
        <end position="99"/>
    </location>
</feature>
<dbReference type="Pfam" id="PF13966">
    <property type="entry name" value="zf-RVT"/>
    <property type="match status" value="1"/>
</dbReference>
<reference evidence="2 3" key="1">
    <citation type="journal article" date="2013" name="BMC Genomics">
        <title>The miniature genome of a carnivorous plant Genlisea aurea contains a low number of genes and short non-coding sequences.</title>
        <authorList>
            <person name="Leushkin E.V."/>
            <person name="Sutormin R.A."/>
            <person name="Nabieva E.R."/>
            <person name="Penin A.A."/>
            <person name="Kondrashov A.S."/>
            <person name="Logacheva M.D."/>
        </authorList>
    </citation>
    <scope>NUCLEOTIDE SEQUENCE [LARGE SCALE GENOMIC DNA]</scope>
</reference>
<comment type="caution">
    <text evidence="2">The sequence shown here is derived from an EMBL/GenBank/DDBJ whole genome shotgun (WGS) entry which is preliminary data.</text>
</comment>
<accession>S8D9M3</accession>
<dbReference type="Proteomes" id="UP000015453">
    <property type="component" value="Unassembled WGS sequence"/>
</dbReference>
<dbReference type="InterPro" id="IPR026960">
    <property type="entry name" value="RVT-Znf"/>
</dbReference>
<dbReference type="EMBL" id="AUSU01008442">
    <property type="protein sequence ID" value="EPS59333.1"/>
    <property type="molecule type" value="Genomic_DNA"/>
</dbReference>
<name>S8D9M3_9LAMI</name>
<evidence type="ECO:0000313" key="2">
    <source>
        <dbReference type="EMBL" id="EPS59333.1"/>
    </source>
</evidence>
<keyword evidence="3" id="KW-1185">Reference proteome</keyword>
<sequence length="161" mass="18970">GRYSVRSGYHLFKQDPSQDRPSSSAGGDQLHIFWKKFWRVPVAPNILIFVWRSISNILSLKSELNRRHLNTDNRCVICNSQVESWRHLFMECEFIVALWRMSSVPNSVLNAPTTTPFLLLDYWFHHFDPVMTAEIFTTLWAIWHARNEFLHQDIRPAPTKS</sequence>
<evidence type="ECO:0000313" key="3">
    <source>
        <dbReference type="Proteomes" id="UP000015453"/>
    </source>
</evidence>
<proteinExistence type="predicted"/>
<dbReference type="AlphaFoldDB" id="S8D9M3"/>
<dbReference type="OrthoDB" id="1938822at2759"/>
<protein>
    <recommendedName>
        <fullName evidence="1">Reverse transcriptase zinc-binding domain-containing protein</fullName>
    </recommendedName>
</protein>
<organism evidence="2 3">
    <name type="scientific">Genlisea aurea</name>
    <dbReference type="NCBI Taxonomy" id="192259"/>
    <lineage>
        <taxon>Eukaryota</taxon>
        <taxon>Viridiplantae</taxon>
        <taxon>Streptophyta</taxon>
        <taxon>Embryophyta</taxon>
        <taxon>Tracheophyta</taxon>
        <taxon>Spermatophyta</taxon>
        <taxon>Magnoliopsida</taxon>
        <taxon>eudicotyledons</taxon>
        <taxon>Gunneridae</taxon>
        <taxon>Pentapetalae</taxon>
        <taxon>asterids</taxon>
        <taxon>lamiids</taxon>
        <taxon>Lamiales</taxon>
        <taxon>Lentibulariaceae</taxon>
        <taxon>Genlisea</taxon>
    </lineage>
</organism>
<feature type="non-terminal residue" evidence="2">
    <location>
        <position position="1"/>
    </location>
</feature>
<evidence type="ECO:0000259" key="1">
    <source>
        <dbReference type="Pfam" id="PF13966"/>
    </source>
</evidence>
<feature type="non-terminal residue" evidence="2">
    <location>
        <position position="161"/>
    </location>
</feature>
<gene>
    <name evidence="2" type="ORF">M569_15475</name>
</gene>